<dbReference type="EMBL" id="CP071060">
    <property type="protein sequence ID" value="QSI76356.1"/>
    <property type="molecule type" value="Genomic_DNA"/>
</dbReference>
<sequence>MLNSEKLLWALGPDLSAVVLEVHRETGVSIEAILTALIAVLGLVCQGRLRMRLRKGLISPVALWFIVKQDSGELKTAVIKKLLQGVTRFEAEQAVRFTQQLERHNAELRIWTATEKGLLKAIQKKAAALESTEEESAALLAHQAKKPQRPKRFKLVHERVSVTALHKNLAECFPTTSLLSDEAERVFRGQAMSDMGTLNKAYDGSDLISDRSSDGETVARDPSLTLLLMTQIGVFDSFLAMKGEHARSVGLLARCYIVTPPSSSGYRMITHSSTASDEVMEKFYDRCKEILESQIGDDLSELKEKVELYFSPEAQAVWEATHDNIQLCMRPGGYFQNDKDFAAKEANRIGRLSALLAFFEGCEGEISRHVLDRATALAEWFSGQFVSHFAKPPAIPQEQVDFNTLLVWLADYVRKTGLFLIKKNELRQGGPNSLRNIVRLNTTLLALWQAGIACEGKIPNDKAWYVILNGNYFTPAQVQLLCSQPAF</sequence>
<evidence type="ECO:0000313" key="1">
    <source>
        <dbReference type="EMBL" id="QSI76356.1"/>
    </source>
</evidence>
<dbReference type="InterPro" id="IPR025048">
    <property type="entry name" value="DUF3987"/>
</dbReference>
<protein>
    <submittedName>
        <fullName evidence="1">DUF3987 domain-containing protein</fullName>
    </submittedName>
</protein>
<keyword evidence="2" id="KW-1185">Reference proteome</keyword>
<organism evidence="1 2">
    <name type="scientific">Niveibacterium microcysteis</name>
    <dbReference type="NCBI Taxonomy" id="2811415"/>
    <lineage>
        <taxon>Bacteria</taxon>
        <taxon>Pseudomonadati</taxon>
        <taxon>Pseudomonadota</taxon>
        <taxon>Betaproteobacteria</taxon>
        <taxon>Rhodocyclales</taxon>
        <taxon>Rhodocyclaceae</taxon>
        <taxon>Niveibacterium</taxon>
    </lineage>
</organism>
<evidence type="ECO:0000313" key="2">
    <source>
        <dbReference type="Proteomes" id="UP000663570"/>
    </source>
</evidence>
<proteinExistence type="predicted"/>
<dbReference type="Proteomes" id="UP000663570">
    <property type="component" value="Chromosome"/>
</dbReference>
<accession>A0ABX7M3M4</accession>
<dbReference type="RefSeq" id="WP_206254063.1">
    <property type="nucleotide sequence ID" value="NZ_CP071060.1"/>
</dbReference>
<reference evidence="1 2" key="1">
    <citation type="submission" date="2021-02" db="EMBL/GenBank/DDBJ databases">
        <title>Niveibacterium changnyeongensis HC41.</title>
        <authorList>
            <person name="Kang M."/>
        </authorList>
    </citation>
    <scope>NUCLEOTIDE SEQUENCE [LARGE SCALE GENOMIC DNA]</scope>
    <source>
        <strain evidence="1 2">HC41</strain>
    </source>
</reference>
<name>A0ABX7M3M4_9RHOO</name>
<dbReference type="Pfam" id="PF13148">
    <property type="entry name" value="DUF3987"/>
    <property type="match status" value="1"/>
</dbReference>
<gene>
    <name evidence="1" type="ORF">JY500_18095</name>
</gene>